<dbReference type="Proteomes" id="UP001596292">
    <property type="component" value="Unassembled WGS sequence"/>
</dbReference>
<dbReference type="Pfam" id="PF14307">
    <property type="entry name" value="Glyco_tran_WbsX"/>
    <property type="match status" value="1"/>
</dbReference>
<name>A0ABW2BPH0_9HYPH</name>
<dbReference type="InterPro" id="IPR032719">
    <property type="entry name" value="WbsX"/>
</dbReference>
<dbReference type="PANTHER" id="PTHR41244:SF1">
    <property type="entry name" value="GLYCOSYLTRANSFERASE"/>
    <property type="match status" value="1"/>
</dbReference>
<proteinExistence type="predicted"/>
<reference evidence="2" key="1">
    <citation type="journal article" date="2019" name="Int. J. Syst. Evol. Microbiol.">
        <title>The Global Catalogue of Microorganisms (GCM) 10K type strain sequencing project: providing services to taxonomists for standard genome sequencing and annotation.</title>
        <authorList>
            <consortium name="The Broad Institute Genomics Platform"/>
            <consortium name="The Broad Institute Genome Sequencing Center for Infectious Disease"/>
            <person name="Wu L."/>
            <person name="Ma J."/>
        </authorList>
    </citation>
    <scope>NUCLEOTIDE SEQUENCE [LARGE SCALE GENOMIC DNA]</scope>
    <source>
        <strain evidence="2">CCUG 48316</strain>
    </source>
</reference>
<accession>A0ABW2BPH0</accession>
<protein>
    <submittedName>
        <fullName evidence="1">Glycoside hydrolase family 99-like domain-containing protein</fullName>
    </submittedName>
</protein>
<evidence type="ECO:0000313" key="2">
    <source>
        <dbReference type="Proteomes" id="UP001596292"/>
    </source>
</evidence>
<dbReference type="CDD" id="cd11579">
    <property type="entry name" value="Glyco_tran_WbsX"/>
    <property type="match status" value="1"/>
</dbReference>
<dbReference type="PANTHER" id="PTHR41244">
    <property type="entry name" value="RHAMNAN SYNTHESIS F"/>
    <property type="match status" value="1"/>
</dbReference>
<dbReference type="EMBL" id="JBHSWN010000001">
    <property type="protein sequence ID" value="MFC6791475.1"/>
    <property type="molecule type" value="Genomic_DNA"/>
</dbReference>
<evidence type="ECO:0000313" key="1">
    <source>
        <dbReference type="EMBL" id="MFC6791475.1"/>
    </source>
</evidence>
<organism evidence="1 2">
    <name type="scientific">Methylobacterium komagatae</name>
    <dbReference type="NCBI Taxonomy" id="374425"/>
    <lineage>
        <taxon>Bacteria</taxon>
        <taxon>Pseudomonadati</taxon>
        <taxon>Pseudomonadota</taxon>
        <taxon>Alphaproteobacteria</taxon>
        <taxon>Hyphomicrobiales</taxon>
        <taxon>Methylobacteriaceae</taxon>
        <taxon>Methylobacterium</taxon>
    </lineage>
</organism>
<sequence>MKAAKAFAFYLPQFHPIFENDEWWGTGFTEWHNLVRGSPRFHGHIQPKVPRDLGFYNLLDKDVIQNQVKLAIKMGLHGFCFYYYNFDGKRLLEKPLDLFVRNNEERFSFCLMWANENWTRRWDGQEQDVLIAQTYKRDDERSLVADFAQYLRDPAYFTIDGRPVLLIYRADIIPDCKATVDRWRQLFHREHNLKPILVMAQTFGNIDPLAKGFDAAIEFPPHKFGSTLSRINHQVQLLDESFSGDIRSYDELIEKSLIDFPSEFPLIKTVVPGWDNDARKQGAGMVFHGALPGKFESWISKLLPSIADHPVFNEKLLFINAWNEWCEGAYLEPDTYFGYAFGNALSRSIGNYVSPDKLKIILVGHDAFPAGAQQLLLSIGSTLKFRFGAEVSFILMGGGRWLKITSQSRILMLSTSNTTSGMS</sequence>
<dbReference type="Gene3D" id="3.20.20.80">
    <property type="entry name" value="Glycosidases"/>
    <property type="match status" value="1"/>
</dbReference>
<gene>
    <name evidence="1" type="ORF">ACFQE0_18765</name>
</gene>
<comment type="caution">
    <text evidence="1">The sequence shown here is derived from an EMBL/GenBank/DDBJ whole genome shotgun (WGS) entry which is preliminary data.</text>
</comment>
<keyword evidence="2" id="KW-1185">Reference proteome</keyword>
<dbReference type="RefSeq" id="WP_378972398.1">
    <property type="nucleotide sequence ID" value="NZ_JBHSWN010000001.1"/>
</dbReference>